<accession>A0AA40KSD3</accession>
<gene>
    <name evidence="1" type="ORF">K0M31_017367</name>
</gene>
<dbReference type="AlphaFoldDB" id="A0AA40KSD3"/>
<evidence type="ECO:0000313" key="2">
    <source>
        <dbReference type="Proteomes" id="UP001177670"/>
    </source>
</evidence>
<dbReference type="Proteomes" id="UP001177670">
    <property type="component" value="Unassembled WGS sequence"/>
</dbReference>
<evidence type="ECO:0000313" key="1">
    <source>
        <dbReference type="EMBL" id="KAK1131070.1"/>
    </source>
</evidence>
<organism evidence="1 2">
    <name type="scientific">Melipona bicolor</name>
    <dbReference type="NCBI Taxonomy" id="60889"/>
    <lineage>
        <taxon>Eukaryota</taxon>
        <taxon>Metazoa</taxon>
        <taxon>Ecdysozoa</taxon>
        <taxon>Arthropoda</taxon>
        <taxon>Hexapoda</taxon>
        <taxon>Insecta</taxon>
        <taxon>Pterygota</taxon>
        <taxon>Neoptera</taxon>
        <taxon>Endopterygota</taxon>
        <taxon>Hymenoptera</taxon>
        <taxon>Apocrita</taxon>
        <taxon>Aculeata</taxon>
        <taxon>Apoidea</taxon>
        <taxon>Anthophila</taxon>
        <taxon>Apidae</taxon>
        <taxon>Melipona</taxon>
    </lineage>
</organism>
<reference evidence="1" key="1">
    <citation type="submission" date="2021-10" db="EMBL/GenBank/DDBJ databases">
        <title>Melipona bicolor Genome sequencing and assembly.</title>
        <authorList>
            <person name="Araujo N.S."/>
            <person name="Arias M.C."/>
        </authorList>
    </citation>
    <scope>NUCLEOTIDE SEQUENCE</scope>
    <source>
        <strain evidence="1">USP_2M_L1-L4_2017</strain>
        <tissue evidence="1">Whole body</tissue>
    </source>
</reference>
<keyword evidence="2" id="KW-1185">Reference proteome</keyword>
<dbReference type="EMBL" id="JAHYIQ010000006">
    <property type="protein sequence ID" value="KAK1131070.1"/>
    <property type="molecule type" value="Genomic_DNA"/>
</dbReference>
<comment type="caution">
    <text evidence="1">The sequence shown here is derived from an EMBL/GenBank/DDBJ whole genome shotgun (WGS) entry which is preliminary data.</text>
</comment>
<proteinExistence type="predicted"/>
<name>A0AA40KSD3_9HYME</name>
<protein>
    <submittedName>
        <fullName evidence="1">Uncharacterized protein</fullName>
    </submittedName>
</protein>
<sequence length="127" mass="13795">MADARGHRTPDIRISQVGCTANGHVDERIEAPLAKGLIRIKRDKTCCLDRPTGRKSSSSLGLAVRLSFPGIISRGNVIPAYKFTKASSNSTKALRILAPRGRETLQVGYRSLRINATHASSEQQLAL</sequence>